<keyword evidence="2" id="KW-1133">Transmembrane helix</keyword>
<dbReference type="AlphaFoldDB" id="A0A923SM00"/>
<dbReference type="RefSeq" id="WP_249287179.1">
    <property type="nucleotide sequence ID" value="NZ_JACRWC010000095.1"/>
</dbReference>
<feature type="region of interest" description="Disordered" evidence="1">
    <location>
        <begin position="682"/>
        <end position="708"/>
    </location>
</feature>
<feature type="chain" id="PRO_5037816887" description="Gram-positive cocci surface proteins LPxTG domain-containing protein" evidence="3">
    <location>
        <begin position="34"/>
        <end position="740"/>
    </location>
</feature>
<feature type="signal peptide" evidence="3">
    <location>
        <begin position="1"/>
        <end position="33"/>
    </location>
</feature>
<sequence>MEKSTIKRKIGVCFMALAMIVAMIPSWSVTANAATDYGLKVGGAEVTSDRTSGDGWSYNPTANTLTLNDYSYSGKGGGDGTFSGGIYSTSNLTIKLIGNNFVDDTLSDKYAYSCGIFVNGKLTITGDGSLTTSGGSGVDGKGSYGIMAGGLTVNNGTITAIGKTAKESYGIGTIGQSKNIIVNGGTITATGAVSTVYGSCGIQCSGNFTMTGGRVTAKSEGVKQPGSQSCGISSGASIYYNAGVLVAEGQTKAMYSSQSTYPNGYTKGDKTFRTYDIAESNMYTVSGVNSNGWANREAKLTATSGYKIGMTDKQFGSSISFTDEAANGSGVFYIKKTSNGTIYKGTISYNLDKTAPTISGATDGGIYCVSKSITVNDSHLKEVKDGNTVLGASNGTYTLPAGTHNITATDLAGNSTSITVTVNEEHDPNKDDGNCATAVTCKVCGDVVTPAKSHNYVWTSDPEGHWMKCRNAGCTSKTTLQRHVPGAAATEDKAQTCTVCGYTINPPLGHVCQNHLQKVNATTATCTQDGNNEYYKCTCGKIYSDTGAQNEKSESDFTIPATGHSYGTPAYTWSQDNLSCTAVRACGTCNAQETETGTAVTTVTPKDGCKTSETTLYTVTFTNDVFGVQTKEVVTKEADAHTPSEWIVDKKATTTEAGSRHQECTECGTVLKTETIAKLTDSKANINPSGKNDADKNAGEKSASSVPGTGDTSLVDVWALLMAFAVLGGVYALCRQRKAR</sequence>
<accession>A0A923SM00</accession>
<protein>
    <recommendedName>
        <fullName evidence="6">Gram-positive cocci surface proteins LPxTG domain-containing protein</fullName>
    </recommendedName>
</protein>
<keyword evidence="2" id="KW-0472">Membrane</keyword>
<evidence type="ECO:0008006" key="6">
    <source>
        <dbReference type="Google" id="ProtNLM"/>
    </source>
</evidence>
<proteinExistence type="predicted"/>
<reference evidence="4" key="1">
    <citation type="submission" date="2020-08" db="EMBL/GenBank/DDBJ databases">
        <authorList>
            <person name="Liu C."/>
            <person name="Sun Q."/>
        </authorList>
    </citation>
    <scope>NUCLEOTIDE SEQUENCE</scope>
    <source>
        <strain evidence="4">BX16</strain>
    </source>
</reference>
<evidence type="ECO:0000313" key="5">
    <source>
        <dbReference type="Proteomes" id="UP000644115"/>
    </source>
</evidence>
<evidence type="ECO:0000313" key="4">
    <source>
        <dbReference type="EMBL" id="MBC5999799.1"/>
    </source>
</evidence>
<gene>
    <name evidence="4" type="ORF">H8876_07275</name>
</gene>
<dbReference type="Proteomes" id="UP000644115">
    <property type="component" value="Unassembled WGS sequence"/>
</dbReference>
<name>A0A923SM00_9FIRM</name>
<evidence type="ECO:0000256" key="1">
    <source>
        <dbReference type="SAM" id="MobiDB-lite"/>
    </source>
</evidence>
<evidence type="ECO:0000256" key="3">
    <source>
        <dbReference type="SAM" id="SignalP"/>
    </source>
</evidence>
<organism evidence="4 5">
    <name type="scientific">Lentihominibacter faecis</name>
    <dbReference type="NCBI Taxonomy" id="2764712"/>
    <lineage>
        <taxon>Bacteria</taxon>
        <taxon>Bacillati</taxon>
        <taxon>Bacillota</taxon>
        <taxon>Clostridia</taxon>
        <taxon>Peptostreptococcales</taxon>
        <taxon>Anaerovoracaceae</taxon>
        <taxon>Lentihominibacter</taxon>
    </lineage>
</organism>
<feature type="transmembrane region" description="Helical" evidence="2">
    <location>
        <begin position="717"/>
        <end position="734"/>
    </location>
</feature>
<keyword evidence="2" id="KW-0812">Transmembrane</keyword>
<keyword evidence="5" id="KW-1185">Reference proteome</keyword>
<keyword evidence="3" id="KW-0732">Signal</keyword>
<comment type="caution">
    <text evidence="4">The sequence shown here is derived from an EMBL/GenBank/DDBJ whole genome shotgun (WGS) entry which is preliminary data.</text>
</comment>
<evidence type="ECO:0000256" key="2">
    <source>
        <dbReference type="SAM" id="Phobius"/>
    </source>
</evidence>
<dbReference type="EMBL" id="JACRWC010000095">
    <property type="protein sequence ID" value="MBC5999799.1"/>
    <property type="molecule type" value="Genomic_DNA"/>
</dbReference>